<protein>
    <submittedName>
        <fullName evidence="1">Uncharacterized protein</fullName>
    </submittedName>
</protein>
<reference evidence="1 2" key="1">
    <citation type="journal article" date="2022" name="bioRxiv">
        <title>The genome of the oomycete Peronosclerospora sorghi, a cosmopolitan pathogen of maize and sorghum, is inflated with dispersed pseudogenes.</title>
        <authorList>
            <person name="Fletcher K."/>
            <person name="Martin F."/>
            <person name="Isakeit T."/>
            <person name="Cavanaugh K."/>
            <person name="Magill C."/>
            <person name="Michelmore R."/>
        </authorList>
    </citation>
    <scope>NUCLEOTIDE SEQUENCE [LARGE SCALE GENOMIC DNA]</scope>
    <source>
        <strain evidence="1">P6</strain>
    </source>
</reference>
<sequence>MGQRDNFQPDTVKPAGIDSTPSLPVAPLAPVPAPQTTAPFTRAPTAAPTDRDAQATDTRNPSASSRTPTATGAGHRDASKGSTSHNVYWSASKCMAPIQNQGICGNCWACSTTAAVESGQCIKNGKNSPSTRSSSSRAATVTTLGPRVVAPVYAMQYVQQNGLWTANDYPYTSADGRTASCMRCSAVDAGVKGFENVYGATDLASTVAKQPVIVAVASGNSVWKQYTGGVVSSCNSYGLDHAVVVVGSTNNEWKIRHSWGDYWGEKGYIRLARTSDNLGTCACLATCRIQRSSSMS</sequence>
<evidence type="ECO:0000313" key="2">
    <source>
        <dbReference type="Proteomes" id="UP001163321"/>
    </source>
</evidence>
<organism evidence="1 2">
    <name type="scientific">Peronosclerospora sorghi</name>
    <dbReference type="NCBI Taxonomy" id="230839"/>
    <lineage>
        <taxon>Eukaryota</taxon>
        <taxon>Sar</taxon>
        <taxon>Stramenopiles</taxon>
        <taxon>Oomycota</taxon>
        <taxon>Peronosporomycetes</taxon>
        <taxon>Peronosporales</taxon>
        <taxon>Peronosporaceae</taxon>
        <taxon>Peronosclerospora</taxon>
    </lineage>
</organism>
<proteinExistence type="predicted"/>
<accession>A0ACC0VUW4</accession>
<name>A0ACC0VUW4_9STRA</name>
<evidence type="ECO:0000313" key="1">
    <source>
        <dbReference type="EMBL" id="KAI9909896.1"/>
    </source>
</evidence>
<gene>
    <name evidence="1" type="ORF">PsorP6_010034</name>
</gene>
<keyword evidence="2" id="KW-1185">Reference proteome</keyword>
<comment type="caution">
    <text evidence="1">The sequence shown here is derived from an EMBL/GenBank/DDBJ whole genome shotgun (WGS) entry which is preliminary data.</text>
</comment>
<dbReference type="EMBL" id="CM047585">
    <property type="protein sequence ID" value="KAI9909896.1"/>
    <property type="molecule type" value="Genomic_DNA"/>
</dbReference>
<dbReference type="Proteomes" id="UP001163321">
    <property type="component" value="Chromosome 6"/>
</dbReference>